<dbReference type="Proteomes" id="UP000095563">
    <property type="component" value="Unassembled WGS sequence"/>
</dbReference>
<evidence type="ECO:0000259" key="1">
    <source>
        <dbReference type="Pfam" id="PF03466"/>
    </source>
</evidence>
<dbReference type="GO" id="GO:0006355">
    <property type="term" value="P:regulation of DNA-templated transcription"/>
    <property type="evidence" value="ECO:0007669"/>
    <property type="project" value="TreeGrafter"/>
</dbReference>
<dbReference type="SUPFAM" id="SSF53850">
    <property type="entry name" value="Periplasmic binding protein-like II"/>
    <property type="match status" value="1"/>
</dbReference>
<organism evidence="2 3">
    <name type="scientific">Clostridium baratii</name>
    <dbReference type="NCBI Taxonomy" id="1561"/>
    <lineage>
        <taxon>Bacteria</taxon>
        <taxon>Bacillati</taxon>
        <taxon>Bacillota</taxon>
        <taxon>Clostridia</taxon>
        <taxon>Eubacteriales</taxon>
        <taxon>Clostridiaceae</taxon>
        <taxon>Clostridium</taxon>
    </lineage>
</organism>
<reference evidence="2 3" key="1">
    <citation type="submission" date="2015-09" db="EMBL/GenBank/DDBJ databases">
        <authorList>
            <consortium name="Pathogen Informatics"/>
        </authorList>
    </citation>
    <scope>NUCLEOTIDE SEQUENCE [LARGE SCALE GENOMIC DNA]</scope>
    <source>
        <strain evidence="2 3">2789STDY5834956</strain>
    </source>
</reference>
<gene>
    <name evidence="2" type="primary">gltC_2</name>
    <name evidence="2" type="ORF">ERS852568_02248</name>
</gene>
<protein>
    <submittedName>
        <fullName evidence="2">LysR family transcriptional regulator</fullName>
    </submittedName>
</protein>
<name>A0A174U5X2_9CLOT</name>
<accession>A0A174U5X2</accession>
<dbReference type="InterPro" id="IPR005119">
    <property type="entry name" value="LysR_subst-bd"/>
</dbReference>
<dbReference type="Gene3D" id="3.40.190.290">
    <property type="match status" value="1"/>
</dbReference>
<feature type="domain" description="LysR substrate-binding" evidence="1">
    <location>
        <begin position="35"/>
        <end position="231"/>
    </location>
</feature>
<evidence type="ECO:0000313" key="3">
    <source>
        <dbReference type="Proteomes" id="UP000095563"/>
    </source>
</evidence>
<dbReference type="CDD" id="cd05466">
    <property type="entry name" value="PBP2_LTTR_substrate"/>
    <property type="match status" value="1"/>
</dbReference>
<dbReference type="AlphaFoldDB" id="A0A174U5X2"/>
<dbReference type="Pfam" id="PF03466">
    <property type="entry name" value="LysR_substrate"/>
    <property type="match status" value="1"/>
</dbReference>
<dbReference type="EMBL" id="CZBO01000004">
    <property type="protein sequence ID" value="CUQ17984.1"/>
    <property type="molecule type" value="Genomic_DNA"/>
</dbReference>
<dbReference type="PANTHER" id="PTHR30419">
    <property type="entry name" value="HTH-TYPE TRANSCRIPTIONAL REGULATOR YBHD"/>
    <property type="match status" value="1"/>
</dbReference>
<proteinExistence type="predicted"/>
<sequence>MIPTESGNYLYENCRPLLDKLEEIQIGLHKLKQKTPKLNIGFSCGALNVFDFQKLDEYKNLYKDIEVRWEESDNNTIKERVINGSLDIGFVIGNITNSNLWSKELYSKKLNAIVYEGHALYEKDTLSIYDLKNESLITLNEKFYCYHSLIQRCHDFSFTPSISIKTMESQLIYEFCKQHLGIGIDVNIHKIYENYKSLKLIEIHDSIPWNICMIVRDNRKEENPIKQMIELF</sequence>
<dbReference type="InterPro" id="IPR050950">
    <property type="entry name" value="HTH-type_LysR_regulators"/>
</dbReference>
<dbReference type="PANTHER" id="PTHR30419:SF8">
    <property type="entry name" value="NITROGEN ASSIMILATION TRANSCRIPTIONAL ACTIVATOR-RELATED"/>
    <property type="match status" value="1"/>
</dbReference>
<dbReference type="GO" id="GO:0005829">
    <property type="term" value="C:cytosol"/>
    <property type="evidence" value="ECO:0007669"/>
    <property type="project" value="TreeGrafter"/>
</dbReference>
<evidence type="ECO:0000313" key="2">
    <source>
        <dbReference type="EMBL" id="CUQ17984.1"/>
    </source>
</evidence>